<dbReference type="InterPro" id="IPR036691">
    <property type="entry name" value="Endo/exonu/phosph_ase_sf"/>
</dbReference>
<dbReference type="PANTHER" id="PTHR46670">
    <property type="entry name" value="ENDO/EXONUCLEASE/PHOSPHATASE DOMAIN-CONTAINING PROTEIN"/>
    <property type="match status" value="1"/>
</dbReference>
<keyword evidence="2" id="KW-1185">Reference proteome</keyword>
<evidence type="ECO:0000313" key="3">
    <source>
        <dbReference type="RefSeq" id="XP_072848163.1"/>
    </source>
</evidence>
<dbReference type="RefSeq" id="XP_072848163.1">
    <property type="nucleotide sequence ID" value="XM_072992062.1"/>
</dbReference>
<reference evidence="3" key="2">
    <citation type="submission" date="2025-08" db="UniProtKB">
        <authorList>
            <consortium name="RefSeq"/>
        </authorList>
    </citation>
    <scope>IDENTIFICATION</scope>
</reference>
<dbReference type="InterPro" id="IPR005135">
    <property type="entry name" value="Endo/exonuclease/phosphatase"/>
</dbReference>
<dbReference type="SUPFAM" id="SSF56219">
    <property type="entry name" value="DNase I-like"/>
    <property type="match status" value="1"/>
</dbReference>
<accession>A0ABM5FRX5</accession>
<reference evidence="2" key="1">
    <citation type="submission" date="2025-05" db="UniProtKB">
        <authorList>
            <consortium name="RefSeq"/>
        </authorList>
    </citation>
    <scope>NUCLEOTIDE SEQUENCE [LARGE SCALE GENOMIC DNA]</scope>
</reference>
<organism evidence="2 3">
    <name type="scientific">Pogona vitticeps</name>
    <name type="common">central bearded dragon</name>
    <dbReference type="NCBI Taxonomy" id="103695"/>
    <lineage>
        <taxon>Eukaryota</taxon>
        <taxon>Metazoa</taxon>
        <taxon>Chordata</taxon>
        <taxon>Craniata</taxon>
        <taxon>Vertebrata</taxon>
        <taxon>Euteleostomi</taxon>
        <taxon>Lepidosauria</taxon>
        <taxon>Squamata</taxon>
        <taxon>Bifurcata</taxon>
        <taxon>Unidentata</taxon>
        <taxon>Episquamata</taxon>
        <taxon>Toxicofera</taxon>
        <taxon>Iguania</taxon>
        <taxon>Acrodonta</taxon>
        <taxon>Agamidae</taxon>
        <taxon>Amphibolurinae</taxon>
        <taxon>Pogona</taxon>
    </lineage>
</organism>
<protein>
    <submittedName>
        <fullName evidence="3">Endophilin-A1 isoform X1</fullName>
    </submittedName>
</protein>
<dbReference type="Pfam" id="PF03372">
    <property type="entry name" value="Exo_endo_phos"/>
    <property type="match status" value="1"/>
</dbReference>
<gene>
    <name evidence="3" type="primary">SH3GL2</name>
</gene>
<evidence type="ECO:0000259" key="1">
    <source>
        <dbReference type="Pfam" id="PF03372"/>
    </source>
</evidence>
<dbReference type="GeneID" id="110070765"/>
<evidence type="ECO:0000313" key="2">
    <source>
        <dbReference type="Proteomes" id="UP001652642"/>
    </source>
</evidence>
<dbReference type="Gene3D" id="3.60.10.10">
    <property type="entry name" value="Endonuclease/exonuclease/phosphatase"/>
    <property type="match status" value="1"/>
</dbReference>
<dbReference type="Proteomes" id="UP001652642">
    <property type="component" value="Chromosome 2"/>
</dbReference>
<sequence>MEWRACLPSEGPLNIPVITGRGRYDVGTVPTRVRRTMNRSLTAVHCSETVTNPQYRGSQPSQPSTLTLVLLNARSVSNKPQLIHDLILEEDADLACITETWLGGEGGPPLALICLPGYAIQHQGRLEGRGGGVAIVYKSILEVTRCFSVVKPGLEALHVAIGARDGIGILLGYRAPRDPATSLPELADFVSAALLGSPRLLALGDFNVHAEAEVTGPAFEFLETMASLNMSQHVNGPTHVGGHTLDLVFSTNWSECDLMVTDLVSVPLSWSDHHLIKCNLSVALPPHREQGPISMVRPRRLLDPVGFQDAMRGVTADLADAPVEALVDTWSIAATRAIDMIAPKHPLQRRARPVPWFNQVLRTMKRMRRRLVHRWRKNPTDYNWIAVRVATNLYLTKVKAACRSFFANQISEVSNQQAELFRMVHDISGTGSGDRPCDELVYES</sequence>
<feature type="domain" description="Endonuclease/exonuclease/phosphatase" evidence="1">
    <location>
        <begin position="72"/>
        <end position="252"/>
    </location>
</feature>
<name>A0ABM5FRX5_9SAUR</name>
<dbReference type="PANTHER" id="PTHR46670:SF3">
    <property type="entry name" value="ENDONUCLEASE_EXONUCLEASE_PHOSPHATASE DOMAIN-CONTAINING PROTEIN"/>
    <property type="match status" value="1"/>
</dbReference>
<proteinExistence type="predicted"/>